<keyword evidence="1" id="KW-1133">Transmembrane helix</keyword>
<organism evidence="2 3">
    <name type="scientific">Gossypium tomentosum</name>
    <name type="common">Hawaiian cotton</name>
    <name type="synonym">Gossypium sandvicense</name>
    <dbReference type="NCBI Taxonomy" id="34277"/>
    <lineage>
        <taxon>Eukaryota</taxon>
        <taxon>Viridiplantae</taxon>
        <taxon>Streptophyta</taxon>
        <taxon>Embryophyta</taxon>
        <taxon>Tracheophyta</taxon>
        <taxon>Spermatophyta</taxon>
        <taxon>Magnoliopsida</taxon>
        <taxon>eudicotyledons</taxon>
        <taxon>Gunneridae</taxon>
        <taxon>Pentapetalae</taxon>
        <taxon>rosids</taxon>
        <taxon>malvids</taxon>
        <taxon>Malvales</taxon>
        <taxon>Malvaceae</taxon>
        <taxon>Malvoideae</taxon>
        <taxon>Gossypium</taxon>
    </lineage>
</organism>
<sequence>MLVCRCMAERTTNVVWWSSTRCGEVRDVRCLETVLAAAAEALRVSCFYLFCWKILNFWACNFGLRFEDFYWACLGLIFYFLFIYLGVMGRAILAHYNHICVINL</sequence>
<keyword evidence="3" id="KW-1185">Reference proteome</keyword>
<dbReference type="AlphaFoldDB" id="A0A5D2RU06"/>
<reference evidence="2 3" key="1">
    <citation type="submission" date="2019-07" db="EMBL/GenBank/DDBJ databases">
        <title>WGS assembly of Gossypium tomentosum.</title>
        <authorList>
            <person name="Chen Z.J."/>
            <person name="Sreedasyam A."/>
            <person name="Ando A."/>
            <person name="Song Q."/>
            <person name="De L."/>
            <person name="Hulse-Kemp A."/>
            <person name="Ding M."/>
            <person name="Ye W."/>
            <person name="Kirkbride R."/>
            <person name="Jenkins J."/>
            <person name="Plott C."/>
            <person name="Lovell J."/>
            <person name="Lin Y.-M."/>
            <person name="Vaughn R."/>
            <person name="Liu B."/>
            <person name="Li W."/>
            <person name="Simpson S."/>
            <person name="Scheffler B."/>
            <person name="Saski C."/>
            <person name="Grover C."/>
            <person name="Hu G."/>
            <person name="Conover J."/>
            <person name="Carlson J."/>
            <person name="Shu S."/>
            <person name="Boston L."/>
            <person name="Williams M."/>
            <person name="Peterson D."/>
            <person name="Mcgee K."/>
            <person name="Jones D."/>
            <person name="Wendel J."/>
            <person name="Stelly D."/>
            <person name="Grimwood J."/>
            <person name="Schmutz J."/>
        </authorList>
    </citation>
    <scope>NUCLEOTIDE SEQUENCE [LARGE SCALE GENOMIC DNA]</scope>
    <source>
        <strain evidence="2">7179.01</strain>
    </source>
</reference>
<name>A0A5D2RU06_GOSTO</name>
<protein>
    <recommendedName>
        <fullName evidence="4">Transmembrane protein</fullName>
    </recommendedName>
</protein>
<accession>A0A5D2RU06</accession>
<evidence type="ECO:0000313" key="3">
    <source>
        <dbReference type="Proteomes" id="UP000322667"/>
    </source>
</evidence>
<dbReference type="Proteomes" id="UP000322667">
    <property type="component" value="Chromosome A01"/>
</dbReference>
<proteinExistence type="predicted"/>
<gene>
    <name evidence="2" type="ORF">ES332_A01G230700v1</name>
</gene>
<keyword evidence="1" id="KW-0472">Membrane</keyword>
<evidence type="ECO:0000256" key="1">
    <source>
        <dbReference type="SAM" id="Phobius"/>
    </source>
</evidence>
<keyword evidence="1" id="KW-0812">Transmembrane</keyword>
<feature type="transmembrane region" description="Helical" evidence="1">
    <location>
        <begin position="69"/>
        <end position="87"/>
    </location>
</feature>
<evidence type="ECO:0000313" key="2">
    <source>
        <dbReference type="EMBL" id="TYI44357.1"/>
    </source>
</evidence>
<evidence type="ECO:0008006" key="4">
    <source>
        <dbReference type="Google" id="ProtNLM"/>
    </source>
</evidence>
<dbReference type="EMBL" id="CM017610">
    <property type="protein sequence ID" value="TYI44357.1"/>
    <property type="molecule type" value="Genomic_DNA"/>
</dbReference>